<feature type="non-terminal residue" evidence="1">
    <location>
        <position position="1"/>
    </location>
</feature>
<proteinExistence type="predicted"/>
<reference evidence="1" key="1">
    <citation type="submission" date="2016-11" db="EMBL/GenBank/DDBJ databases">
        <title>The genome of Nicotiana attenuata.</title>
        <authorList>
            <person name="Xu S."/>
            <person name="Brockmoeller T."/>
            <person name="Gaquerel E."/>
            <person name="Navarro A."/>
            <person name="Kuhl H."/>
            <person name="Gase K."/>
            <person name="Ling Z."/>
            <person name="Zhou W."/>
            <person name="Kreitzer C."/>
            <person name="Stanke M."/>
            <person name="Tang H."/>
            <person name="Lyons E."/>
            <person name="Pandey P."/>
            <person name="Pandey S.P."/>
            <person name="Timmermann B."/>
            <person name="Baldwin I.T."/>
        </authorList>
    </citation>
    <scope>NUCLEOTIDE SEQUENCE [LARGE SCALE GENOMIC DNA]</scope>
    <source>
        <strain evidence="1">UT</strain>
    </source>
</reference>
<dbReference type="EMBL" id="MJEQ01003243">
    <property type="protein sequence ID" value="OIT23912.1"/>
    <property type="molecule type" value="Genomic_DNA"/>
</dbReference>
<comment type="caution">
    <text evidence="1">The sequence shown here is derived from an EMBL/GenBank/DDBJ whole genome shotgun (WGS) entry which is preliminary data.</text>
</comment>
<dbReference type="Gramene" id="OIT23912">
    <property type="protein sequence ID" value="OIT23912"/>
    <property type="gene ID" value="A4A49_27845"/>
</dbReference>
<protein>
    <submittedName>
        <fullName evidence="1">Uncharacterized protein</fullName>
    </submittedName>
</protein>
<evidence type="ECO:0000313" key="1">
    <source>
        <dbReference type="EMBL" id="OIT23912.1"/>
    </source>
</evidence>
<gene>
    <name evidence="1" type="ORF">A4A49_27845</name>
</gene>
<sequence>NKFLPCGIIVHVRSMCNGVVPIGYLCGPNVVEERNNTINNPSRAIIEDGPNSINGPQPVEEPPLEEFETVIGGEGAASGGEDFSGNVEEEVDSVENLNGGEGADEEEVALEVASSESDLDELLEENDSELMKRPGPSEMRGELKRMVPEGRNNMKLLVCL</sequence>
<dbReference type="Proteomes" id="UP000187609">
    <property type="component" value="Unassembled WGS sequence"/>
</dbReference>
<keyword evidence="2" id="KW-1185">Reference proteome</keyword>
<name>A0A1J6KG63_NICAT</name>
<evidence type="ECO:0000313" key="2">
    <source>
        <dbReference type="Proteomes" id="UP000187609"/>
    </source>
</evidence>
<accession>A0A1J6KG63</accession>
<dbReference type="AlphaFoldDB" id="A0A1J6KG63"/>
<organism evidence="1 2">
    <name type="scientific">Nicotiana attenuata</name>
    <name type="common">Coyote tobacco</name>
    <dbReference type="NCBI Taxonomy" id="49451"/>
    <lineage>
        <taxon>Eukaryota</taxon>
        <taxon>Viridiplantae</taxon>
        <taxon>Streptophyta</taxon>
        <taxon>Embryophyta</taxon>
        <taxon>Tracheophyta</taxon>
        <taxon>Spermatophyta</taxon>
        <taxon>Magnoliopsida</taxon>
        <taxon>eudicotyledons</taxon>
        <taxon>Gunneridae</taxon>
        <taxon>Pentapetalae</taxon>
        <taxon>asterids</taxon>
        <taxon>lamiids</taxon>
        <taxon>Solanales</taxon>
        <taxon>Solanaceae</taxon>
        <taxon>Nicotianoideae</taxon>
        <taxon>Nicotianeae</taxon>
        <taxon>Nicotiana</taxon>
    </lineage>
</organism>